<dbReference type="Proteomes" id="UP000317422">
    <property type="component" value="Unassembled WGS sequence"/>
</dbReference>
<name>A0A543NMX3_9ACTN</name>
<dbReference type="RefSeq" id="WP_141924577.1">
    <property type="nucleotide sequence ID" value="NZ_VFQC01000001.1"/>
</dbReference>
<evidence type="ECO:0000313" key="2">
    <source>
        <dbReference type="EMBL" id="TQN33180.1"/>
    </source>
</evidence>
<comment type="caution">
    <text evidence="2">The sequence shown here is derived from an EMBL/GenBank/DDBJ whole genome shotgun (WGS) entry which is preliminary data.</text>
</comment>
<protein>
    <recommendedName>
        <fullName evidence="4">Mannose-6-phosphate isomerase-like protein (Cupin superfamily)</fullName>
    </recommendedName>
</protein>
<evidence type="ECO:0000313" key="3">
    <source>
        <dbReference type="Proteomes" id="UP000317422"/>
    </source>
</evidence>
<feature type="region of interest" description="Disordered" evidence="1">
    <location>
        <begin position="1"/>
        <end position="25"/>
    </location>
</feature>
<dbReference type="EMBL" id="VFQC01000001">
    <property type="protein sequence ID" value="TQN33180.1"/>
    <property type="molecule type" value="Genomic_DNA"/>
</dbReference>
<sequence>MPQNTSTASRPAVVPAPGPGPEPLPELLEGVGDVVLAGHSTGYPHLAVRPAPTPGQLAAAARETAAEAPAAGWHTPGQWRTVPSDSRPDTATRIRLSVAVLPPNAFLALPAEAASGSGGPRTAAVHMARGRAHLVATSADGAMTAVQRLTTERGHVLGARCGHHLINTGDETAVVVHAHG</sequence>
<dbReference type="AlphaFoldDB" id="A0A543NMX3"/>
<accession>A0A543NMX3</accession>
<organism evidence="2 3">
    <name type="scientific">Haloactinospora alba</name>
    <dbReference type="NCBI Taxonomy" id="405555"/>
    <lineage>
        <taxon>Bacteria</taxon>
        <taxon>Bacillati</taxon>
        <taxon>Actinomycetota</taxon>
        <taxon>Actinomycetes</taxon>
        <taxon>Streptosporangiales</taxon>
        <taxon>Nocardiopsidaceae</taxon>
        <taxon>Haloactinospora</taxon>
    </lineage>
</organism>
<dbReference type="OrthoDB" id="3436416at2"/>
<evidence type="ECO:0000256" key="1">
    <source>
        <dbReference type="SAM" id="MobiDB-lite"/>
    </source>
</evidence>
<evidence type="ECO:0008006" key="4">
    <source>
        <dbReference type="Google" id="ProtNLM"/>
    </source>
</evidence>
<reference evidence="2 3" key="1">
    <citation type="submission" date="2019-06" db="EMBL/GenBank/DDBJ databases">
        <title>Sequencing the genomes of 1000 actinobacteria strains.</title>
        <authorList>
            <person name="Klenk H.-P."/>
        </authorList>
    </citation>
    <scope>NUCLEOTIDE SEQUENCE [LARGE SCALE GENOMIC DNA]</scope>
    <source>
        <strain evidence="2 3">DSM 45015</strain>
    </source>
</reference>
<feature type="compositionally biased region" description="Pro residues" evidence="1">
    <location>
        <begin position="14"/>
        <end position="24"/>
    </location>
</feature>
<proteinExistence type="predicted"/>
<keyword evidence="3" id="KW-1185">Reference proteome</keyword>
<gene>
    <name evidence="2" type="ORF">FHX37_3180</name>
</gene>